<evidence type="ECO:0000313" key="2">
    <source>
        <dbReference type="EnsemblMetazoa" id="XP_020899276.2"/>
    </source>
</evidence>
<dbReference type="SUPFAM" id="SSF49785">
    <property type="entry name" value="Galactose-binding domain-like"/>
    <property type="match status" value="1"/>
</dbReference>
<dbReference type="InterPro" id="IPR000421">
    <property type="entry name" value="FA58C"/>
</dbReference>
<dbReference type="GeneID" id="110237989"/>
<protein>
    <recommendedName>
        <fullName evidence="1">F5/8 type C domain-containing protein</fullName>
    </recommendedName>
</protein>
<dbReference type="PANTHER" id="PTHR24543">
    <property type="entry name" value="MULTICOPPER OXIDASE-RELATED"/>
    <property type="match status" value="1"/>
</dbReference>
<dbReference type="PROSITE" id="PS50022">
    <property type="entry name" value="FA58C_3"/>
    <property type="match status" value="1"/>
</dbReference>
<organism evidence="2 3">
    <name type="scientific">Exaiptasia diaphana</name>
    <name type="common">Tropical sea anemone</name>
    <name type="synonym">Aiptasia pulchella</name>
    <dbReference type="NCBI Taxonomy" id="2652724"/>
    <lineage>
        <taxon>Eukaryota</taxon>
        <taxon>Metazoa</taxon>
        <taxon>Cnidaria</taxon>
        <taxon>Anthozoa</taxon>
        <taxon>Hexacorallia</taxon>
        <taxon>Actiniaria</taxon>
        <taxon>Aiptasiidae</taxon>
        <taxon>Exaiptasia</taxon>
    </lineage>
</organism>
<proteinExistence type="predicted"/>
<dbReference type="Pfam" id="PF00754">
    <property type="entry name" value="F5_F8_type_C"/>
    <property type="match status" value="1"/>
</dbReference>
<sequence>MELYGCEVDASTCRQRNLGMENNAIKDDQIHSPSSNNLAKYARLNLDLRSPIVKSCWTTSDPSPWLQVDLKSSYYITAVLTQGCGFDYTREWVKKYKISYGNYPSEMVDYKVNGTVK</sequence>
<dbReference type="InterPro" id="IPR008979">
    <property type="entry name" value="Galactose-bd-like_sf"/>
</dbReference>
<dbReference type="AlphaFoldDB" id="A0A913X5H8"/>
<evidence type="ECO:0000313" key="3">
    <source>
        <dbReference type="Proteomes" id="UP000887567"/>
    </source>
</evidence>
<dbReference type="KEGG" id="epa:110237989"/>
<feature type="domain" description="F5/8 type C" evidence="1">
    <location>
        <begin position="13"/>
        <end position="117"/>
    </location>
</feature>
<reference evidence="2" key="1">
    <citation type="submission" date="2022-11" db="UniProtKB">
        <authorList>
            <consortium name="EnsemblMetazoa"/>
        </authorList>
    </citation>
    <scope>IDENTIFICATION</scope>
</reference>
<accession>A0A913X5H8</accession>
<dbReference type="Gene3D" id="2.60.120.260">
    <property type="entry name" value="Galactose-binding domain-like"/>
    <property type="match status" value="1"/>
</dbReference>
<dbReference type="OrthoDB" id="6071166at2759"/>
<dbReference type="Proteomes" id="UP000887567">
    <property type="component" value="Unplaced"/>
</dbReference>
<dbReference type="RefSeq" id="XP_020899276.2">
    <property type="nucleotide sequence ID" value="XM_021043617.2"/>
</dbReference>
<name>A0A913X5H8_EXADI</name>
<evidence type="ECO:0000259" key="1">
    <source>
        <dbReference type="PROSITE" id="PS50022"/>
    </source>
</evidence>
<dbReference type="EnsemblMetazoa" id="XM_021043617.2">
    <property type="protein sequence ID" value="XP_020899276.2"/>
    <property type="gene ID" value="LOC110237989"/>
</dbReference>
<keyword evidence="3" id="KW-1185">Reference proteome</keyword>